<dbReference type="Proteomes" id="UP000233837">
    <property type="component" value="Unassembled WGS sequence"/>
</dbReference>
<feature type="compositionally biased region" description="Acidic residues" evidence="1">
    <location>
        <begin position="273"/>
        <end position="294"/>
    </location>
</feature>
<dbReference type="InterPro" id="IPR001810">
    <property type="entry name" value="F-box_dom"/>
</dbReference>
<evidence type="ECO:0000313" key="3">
    <source>
        <dbReference type="EMBL" id="PKU60274.1"/>
    </source>
</evidence>
<feature type="region of interest" description="Disordered" evidence="1">
    <location>
        <begin position="273"/>
        <end position="295"/>
    </location>
</feature>
<organism evidence="3 4">
    <name type="scientific">Dendrobium catenatum</name>
    <dbReference type="NCBI Taxonomy" id="906689"/>
    <lineage>
        <taxon>Eukaryota</taxon>
        <taxon>Viridiplantae</taxon>
        <taxon>Streptophyta</taxon>
        <taxon>Embryophyta</taxon>
        <taxon>Tracheophyta</taxon>
        <taxon>Spermatophyta</taxon>
        <taxon>Magnoliopsida</taxon>
        <taxon>Liliopsida</taxon>
        <taxon>Asparagales</taxon>
        <taxon>Orchidaceae</taxon>
        <taxon>Epidendroideae</taxon>
        <taxon>Malaxideae</taxon>
        <taxon>Dendrobiinae</taxon>
        <taxon>Dendrobium</taxon>
    </lineage>
</organism>
<dbReference type="SUPFAM" id="SSF52047">
    <property type="entry name" value="RNI-like"/>
    <property type="match status" value="1"/>
</dbReference>
<evidence type="ECO:0000256" key="1">
    <source>
        <dbReference type="SAM" id="MobiDB-lite"/>
    </source>
</evidence>
<dbReference type="EMBL" id="KZ503975">
    <property type="protein sequence ID" value="PKU60274.1"/>
    <property type="molecule type" value="Genomic_DNA"/>
</dbReference>
<dbReference type="PANTHER" id="PTHR38926">
    <property type="entry name" value="F-BOX DOMAIN CONTAINING PROTEIN, EXPRESSED"/>
    <property type="match status" value="1"/>
</dbReference>
<dbReference type="FunFam" id="1.20.1280.50:FF:000022">
    <property type="entry name" value="F-box protein FBW2"/>
    <property type="match status" value="1"/>
</dbReference>
<sequence length="330" mass="37852">MGEFVEFRSWEELIPDALGLIFRNLPLQEILSVVPRVCKSWNRAVSGPYCWQEIDLEEWSRRVEPEQIERMLHLLVRRSSGYCRRLAVSGVPNDSILSFIADYAGSLQSLEMPRSEMSDAIVELVAGRLSNITFLDISSCKNIGARALKSFGLHCKSLVSLRRTMHPLEVAGKVCQDDEALAIALSMPKLRHLELAYLLLTTEGVLQILSHCQELEFLDIRGCWDVKLDEKLMKEKYPELKILGPDIVDSYERSFWNECSDYSDTSEYSWDFMDDDDDDDDDDGGYEDMSDEETLWNGDIDERNVERLQVRFYGGGFNEAFAGFEWPLSP</sequence>
<evidence type="ECO:0000313" key="4">
    <source>
        <dbReference type="Proteomes" id="UP000233837"/>
    </source>
</evidence>
<accession>A0A2I0VA47</accession>
<evidence type="ECO:0000259" key="2">
    <source>
        <dbReference type="Pfam" id="PF12937"/>
    </source>
</evidence>
<name>A0A2I0VA47_9ASPA</name>
<feature type="domain" description="F-box" evidence="2">
    <location>
        <begin position="17"/>
        <end position="56"/>
    </location>
</feature>
<keyword evidence="4" id="KW-1185">Reference proteome</keyword>
<protein>
    <submittedName>
        <fullName evidence="3">F-box protein FBW2</fullName>
    </submittedName>
</protein>
<dbReference type="AlphaFoldDB" id="A0A2I0VA47"/>
<reference evidence="3 4" key="2">
    <citation type="journal article" date="2017" name="Nature">
        <title>The Apostasia genome and the evolution of orchids.</title>
        <authorList>
            <person name="Zhang G.Q."/>
            <person name="Liu K.W."/>
            <person name="Li Z."/>
            <person name="Lohaus R."/>
            <person name="Hsiao Y.Y."/>
            <person name="Niu S.C."/>
            <person name="Wang J.Y."/>
            <person name="Lin Y.C."/>
            <person name="Xu Q."/>
            <person name="Chen L.J."/>
            <person name="Yoshida K."/>
            <person name="Fujiwara S."/>
            <person name="Wang Z.W."/>
            <person name="Zhang Y.Q."/>
            <person name="Mitsuda N."/>
            <person name="Wang M."/>
            <person name="Liu G.H."/>
            <person name="Pecoraro L."/>
            <person name="Huang H.X."/>
            <person name="Xiao X.J."/>
            <person name="Lin M."/>
            <person name="Wu X.Y."/>
            <person name="Wu W.L."/>
            <person name="Chen Y.Y."/>
            <person name="Chang S.B."/>
            <person name="Sakamoto S."/>
            <person name="Ohme-Takagi M."/>
            <person name="Yagi M."/>
            <person name="Zeng S.J."/>
            <person name="Shen C.Y."/>
            <person name="Yeh C.M."/>
            <person name="Luo Y.B."/>
            <person name="Tsai W.C."/>
            <person name="Van de Peer Y."/>
            <person name="Liu Z.J."/>
        </authorList>
    </citation>
    <scope>NUCLEOTIDE SEQUENCE [LARGE SCALE GENOMIC DNA]</scope>
    <source>
        <tissue evidence="3">The whole plant</tissue>
    </source>
</reference>
<dbReference type="Gene3D" id="3.80.10.10">
    <property type="entry name" value="Ribonuclease Inhibitor"/>
    <property type="match status" value="1"/>
</dbReference>
<proteinExistence type="predicted"/>
<dbReference type="PANTHER" id="PTHR38926:SF70">
    <property type="entry name" value="F-BOX DOMAIN-CONTAINING PROTEIN"/>
    <property type="match status" value="1"/>
</dbReference>
<dbReference type="OrthoDB" id="550575at2759"/>
<reference evidence="3 4" key="1">
    <citation type="journal article" date="2016" name="Sci. Rep.">
        <title>The Dendrobium catenatum Lindl. genome sequence provides insights into polysaccharide synthase, floral development and adaptive evolution.</title>
        <authorList>
            <person name="Zhang G.Q."/>
            <person name="Xu Q."/>
            <person name="Bian C."/>
            <person name="Tsai W.C."/>
            <person name="Yeh C.M."/>
            <person name="Liu K.W."/>
            <person name="Yoshida K."/>
            <person name="Zhang L.S."/>
            <person name="Chang S.B."/>
            <person name="Chen F."/>
            <person name="Shi Y."/>
            <person name="Su Y.Y."/>
            <person name="Zhang Y.Q."/>
            <person name="Chen L.J."/>
            <person name="Yin Y."/>
            <person name="Lin M."/>
            <person name="Huang H."/>
            <person name="Deng H."/>
            <person name="Wang Z.W."/>
            <person name="Zhu S.L."/>
            <person name="Zhao X."/>
            <person name="Deng C."/>
            <person name="Niu S.C."/>
            <person name="Huang J."/>
            <person name="Wang M."/>
            <person name="Liu G.H."/>
            <person name="Yang H.J."/>
            <person name="Xiao X.J."/>
            <person name="Hsiao Y.Y."/>
            <person name="Wu W.L."/>
            <person name="Chen Y.Y."/>
            <person name="Mitsuda N."/>
            <person name="Ohme-Takagi M."/>
            <person name="Luo Y.B."/>
            <person name="Van de Peer Y."/>
            <person name="Liu Z.J."/>
        </authorList>
    </citation>
    <scope>NUCLEOTIDE SEQUENCE [LARGE SCALE GENOMIC DNA]</scope>
    <source>
        <tissue evidence="3">The whole plant</tissue>
    </source>
</reference>
<gene>
    <name evidence="3" type="primary">FBW2</name>
    <name evidence="3" type="ORF">MA16_Dca028170</name>
</gene>
<dbReference type="Gene3D" id="1.20.1280.50">
    <property type="match status" value="1"/>
</dbReference>
<dbReference type="Pfam" id="PF12937">
    <property type="entry name" value="F-box-like"/>
    <property type="match status" value="1"/>
</dbReference>
<dbReference type="InterPro" id="IPR032675">
    <property type="entry name" value="LRR_dom_sf"/>
</dbReference>